<dbReference type="InterPro" id="IPR001867">
    <property type="entry name" value="OmpR/PhoB-type_DNA-bd"/>
</dbReference>
<feature type="DNA-binding region" description="OmpR/PhoB-type" evidence="3">
    <location>
        <begin position="1"/>
        <end position="93"/>
    </location>
</feature>
<dbReference type="InterPro" id="IPR058852">
    <property type="entry name" value="HTH_77"/>
</dbReference>
<feature type="region of interest" description="Disordered" evidence="4">
    <location>
        <begin position="254"/>
        <end position="287"/>
    </location>
</feature>
<dbReference type="InterPro" id="IPR005158">
    <property type="entry name" value="BTAD"/>
</dbReference>
<dbReference type="SUPFAM" id="SSF46894">
    <property type="entry name" value="C-terminal effector domain of the bipartite response regulators"/>
    <property type="match status" value="1"/>
</dbReference>
<dbReference type="Pfam" id="PF25872">
    <property type="entry name" value="HTH_77"/>
    <property type="match status" value="1"/>
</dbReference>
<keyword evidence="7" id="KW-1185">Reference proteome</keyword>
<dbReference type="EMBL" id="BAABJP010000015">
    <property type="protein sequence ID" value="GAA5157620.1"/>
    <property type="molecule type" value="Genomic_DNA"/>
</dbReference>
<dbReference type="SMART" id="SM01043">
    <property type="entry name" value="BTAD"/>
    <property type="match status" value="1"/>
</dbReference>
<feature type="compositionally biased region" description="Low complexity" evidence="4">
    <location>
        <begin position="254"/>
        <end position="264"/>
    </location>
</feature>
<accession>A0ABP9Q948</accession>
<dbReference type="InterPro" id="IPR027417">
    <property type="entry name" value="P-loop_NTPase"/>
</dbReference>
<dbReference type="SUPFAM" id="SSF52540">
    <property type="entry name" value="P-loop containing nucleoside triphosphate hydrolases"/>
    <property type="match status" value="1"/>
</dbReference>
<dbReference type="PANTHER" id="PTHR47691">
    <property type="entry name" value="REGULATOR-RELATED"/>
    <property type="match status" value="1"/>
</dbReference>
<dbReference type="Gene3D" id="1.10.10.10">
    <property type="entry name" value="Winged helix-like DNA-binding domain superfamily/Winged helix DNA-binding domain"/>
    <property type="match status" value="1"/>
</dbReference>
<dbReference type="PRINTS" id="PR00364">
    <property type="entry name" value="DISEASERSIST"/>
</dbReference>
<dbReference type="SUPFAM" id="SSF48452">
    <property type="entry name" value="TPR-like"/>
    <property type="match status" value="1"/>
</dbReference>
<evidence type="ECO:0000313" key="6">
    <source>
        <dbReference type="EMBL" id="GAA5157620.1"/>
    </source>
</evidence>
<evidence type="ECO:0000256" key="3">
    <source>
        <dbReference type="PROSITE-ProRule" id="PRU01091"/>
    </source>
</evidence>
<evidence type="ECO:0000256" key="2">
    <source>
        <dbReference type="ARBA" id="ARBA00023125"/>
    </source>
</evidence>
<dbReference type="InterPro" id="IPR016032">
    <property type="entry name" value="Sig_transdc_resp-reg_C-effctor"/>
</dbReference>
<sequence length="1015" mass="107925">MLFCRVLGPLQVEVDGEPASLGGPGQRRLLSALLAAGGQPMPDTSLAELVWGADAPPVINGALQVSVSRLRSALGPKARDRLARTALGYRFAVAAEQTDAGRFTQLVSEGDRLRSAGDPAGAVRAYREALPLWRGEPWSELGASTATEGPRAKLAELREVAVEELQAARLATGDTAGAVAALTEAVAASPYRERRWELLILGLYRAGRQGHALAELRRVRELLADELGVDPGPGLRELERRLLNHDPRLLIVESPAPSAPVAPEAADRSPVLASPPEPARGHRPLTRPLSSFIGRQADLDIVAEALREHRLVSLIGPAGVGKTRLAVEHALTTPRSIPVWLSDVPNAGALVPTLAEALGVRQSTEEPAPPLHDALREQPTLVVLDNCEHLTGPVAELVIGLLRDCPELRILATSREPLGVDGECTVPVAPLDVDGPAVTLLLDRVRAGRPGWRPSATELTDARRICTALDGLPLAIELAAARERALGLAELATHLSERDDVLGTPPRGSLSPHATLHSAIAWSVGLLTPADRALLLRLWPFEGGFEWPAADAVQPTGTIGQPVLATLASLVDRSVVQADLGATPTRYRLLFTVRGYCRQADPDPAASREAHARWVRRFVHEQIAHITGPKASSAYRALAAELPNIRAGIQHDLANRPVDALRTAAALEWVWVAAGVPAEGLALIRDAMAKVPDAPPSERVKGLLAQSIVTFHSSQAESTIRFADEALALIGTDRDGHPMLAKAMLCRAAGTVLAGEPEAALRDAGRLAVLAARDGQPDWLRGVAWMALGAATLLGGDRVKGEQMLLRARRTAARCGHQWTEGTVSLMLAWNLIRPDDTEHERSVHWPRGMRALCALQHALEVFTELHNVSDALGVLYAGAYALALAGRPADGVRLRAAVVTHAARRGAGYRRFVHLAGPGFERHLDDALSPDERAAAEKAGAEADWAEMLELFQAGLPEDTKPLALTAAQTGPAAAAMSSALRMRSARAVSRPSGVTPATPAMSSIRPMPPAAPQ</sequence>
<comment type="caution">
    <text evidence="6">The sequence shown here is derived from an EMBL/GenBank/DDBJ whole genome shotgun (WGS) entry which is preliminary data.</text>
</comment>
<comment type="similarity">
    <text evidence="1">Belongs to the AfsR/DnrI/RedD regulatory family.</text>
</comment>
<evidence type="ECO:0000259" key="5">
    <source>
        <dbReference type="PROSITE" id="PS51755"/>
    </source>
</evidence>
<evidence type="ECO:0000313" key="7">
    <source>
        <dbReference type="Proteomes" id="UP001428817"/>
    </source>
</evidence>
<dbReference type="Pfam" id="PF00486">
    <property type="entry name" value="Trans_reg_C"/>
    <property type="match status" value="1"/>
</dbReference>
<evidence type="ECO:0000256" key="1">
    <source>
        <dbReference type="ARBA" id="ARBA00005820"/>
    </source>
</evidence>
<name>A0ABP9Q948_9PSEU</name>
<keyword evidence="2 3" id="KW-0238">DNA-binding</keyword>
<feature type="domain" description="OmpR/PhoB-type" evidence="5">
    <location>
        <begin position="1"/>
        <end position="93"/>
    </location>
</feature>
<proteinExistence type="inferred from homology"/>
<dbReference type="SMART" id="SM00862">
    <property type="entry name" value="Trans_reg_C"/>
    <property type="match status" value="1"/>
</dbReference>
<gene>
    <name evidence="6" type="ORF">GCM10023321_36120</name>
</gene>
<reference evidence="7" key="1">
    <citation type="journal article" date="2019" name="Int. J. Syst. Evol. Microbiol.">
        <title>The Global Catalogue of Microorganisms (GCM) 10K type strain sequencing project: providing services to taxonomists for standard genome sequencing and annotation.</title>
        <authorList>
            <consortium name="The Broad Institute Genomics Platform"/>
            <consortium name="The Broad Institute Genome Sequencing Center for Infectious Disease"/>
            <person name="Wu L."/>
            <person name="Ma J."/>
        </authorList>
    </citation>
    <scope>NUCLEOTIDE SEQUENCE [LARGE SCALE GENOMIC DNA]</scope>
    <source>
        <strain evidence="7">JCM 18303</strain>
    </source>
</reference>
<dbReference type="PANTHER" id="PTHR47691:SF3">
    <property type="entry name" value="HTH-TYPE TRANSCRIPTIONAL REGULATOR RV0890C-RELATED"/>
    <property type="match status" value="1"/>
</dbReference>
<feature type="region of interest" description="Disordered" evidence="4">
    <location>
        <begin position="986"/>
        <end position="1015"/>
    </location>
</feature>
<dbReference type="Gene3D" id="3.40.50.300">
    <property type="entry name" value="P-loop containing nucleotide triphosphate hydrolases"/>
    <property type="match status" value="1"/>
</dbReference>
<dbReference type="InterPro" id="IPR011990">
    <property type="entry name" value="TPR-like_helical_dom_sf"/>
</dbReference>
<dbReference type="Pfam" id="PF03704">
    <property type="entry name" value="BTAD"/>
    <property type="match status" value="1"/>
</dbReference>
<evidence type="ECO:0000256" key="4">
    <source>
        <dbReference type="SAM" id="MobiDB-lite"/>
    </source>
</evidence>
<protein>
    <submittedName>
        <fullName evidence="6">BTAD domain-containing putative transcriptional regulator</fullName>
    </submittedName>
</protein>
<dbReference type="InterPro" id="IPR036388">
    <property type="entry name" value="WH-like_DNA-bd_sf"/>
</dbReference>
<organism evidence="6 7">
    <name type="scientific">Pseudonocardia eucalypti</name>
    <dbReference type="NCBI Taxonomy" id="648755"/>
    <lineage>
        <taxon>Bacteria</taxon>
        <taxon>Bacillati</taxon>
        <taxon>Actinomycetota</taxon>
        <taxon>Actinomycetes</taxon>
        <taxon>Pseudonocardiales</taxon>
        <taxon>Pseudonocardiaceae</taxon>
        <taxon>Pseudonocardia</taxon>
    </lineage>
</organism>
<dbReference type="Proteomes" id="UP001428817">
    <property type="component" value="Unassembled WGS sequence"/>
</dbReference>
<dbReference type="CDD" id="cd15831">
    <property type="entry name" value="BTAD"/>
    <property type="match status" value="1"/>
</dbReference>
<dbReference type="PROSITE" id="PS51755">
    <property type="entry name" value="OMPR_PHOB"/>
    <property type="match status" value="1"/>
</dbReference>
<dbReference type="Gene3D" id="1.25.40.10">
    <property type="entry name" value="Tetratricopeptide repeat domain"/>
    <property type="match status" value="1"/>
</dbReference>